<dbReference type="OrthoDB" id="9800082at2"/>
<gene>
    <name evidence="1" type="ORF">EWM63_16270</name>
</gene>
<evidence type="ECO:0000313" key="2">
    <source>
        <dbReference type="Proteomes" id="UP000290637"/>
    </source>
</evidence>
<dbReference type="Gene3D" id="2.60.120.10">
    <property type="entry name" value="Jelly Rolls"/>
    <property type="match status" value="1"/>
</dbReference>
<protein>
    <submittedName>
        <fullName evidence="1">HutD family protein</fullName>
    </submittedName>
</protein>
<dbReference type="EMBL" id="CP035913">
    <property type="protein sequence ID" value="QBE64354.1"/>
    <property type="molecule type" value="Genomic_DNA"/>
</dbReference>
<dbReference type="Pfam" id="PF05962">
    <property type="entry name" value="HutD"/>
    <property type="match status" value="1"/>
</dbReference>
<dbReference type="InterPro" id="IPR014710">
    <property type="entry name" value="RmlC-like_jellyroll"/>
</dbReference>
<name>A0A4P6KZJ2_9BURK</name>
<dbReference type="AlphaFoldDB" id="A0A4P6KZJ2"/>
<sequence length="198" mass="21946">MTTLIQYASLHPTPWKNGGGCTTEILASPPGATLDDFDFRISLATIAQSGPFSVFPGVDRTLSLVDGGNVVLDVGNERKVALSDREPVVAFPGEVPVSATVDGNPTVDFNVMTRRGRCSHQVERRVFRDYAELERRSALTVLFFAEGDTLTVHSERERMSMVRYDAVVLDREQNWVLEAPQATVYIVDIIPEDEDDEE</sequence>
<dbReference type="PANTHER" id="PTHR37943">
    <property type="entry name" value="PROTEIN VES"/>
    <property type="match status" value="1"/>
</dbReference>
<reference evidence="1 2" key="1">
    <citation type="submission" date="2019-02" db="EMBL/GenBank/DDBJ databases">
        <title>Draft Genome Sequences of Six Type Strains of the Genus Massilia.</title>
        <authorList>
            <person name="Miess H."/>
            <person name="Frediansyhah A."/>
            <person name="Gross H."/>
        </authorList>
    </citation>
    <scope>NUCLEOTIDE SEQUENCE [LARGE SCALE GENOMIC DNA]</scope>
    <source>
        <strain evidence="1 2">DSM 17473</strain>
    </source>
</reference>
<dbReference type="InterPro" id="IPR011051">
    <property type="entry name" value="RmlC_Cupin_sf"/>
</dbReference>
<dbReference type="RefSeq" id="WP_130187473.1">
    <property type="nucleotide sequence ID" value="NZ_CP035913.1"/>
</dbReference>
<proteinExistence type="predicted"/>
<dbReference type="InterPro" id="IPR010282">
    <property type="entry name" value="Uncharacterised_HutD/Ves"/>
</dbReference>
<evidence type="ECO:0000313" key="1">
    <source>
        <dbReference type="EMBL" id="QBE64354.1"/>
    </source>
</evidence>
<keyword evidence="2" id="KW-1185">Reference proteome</keyword>
<organism evidence="1 2">
    <name type="scientific">Pseudoduganella lutea</name>
    <dbReference type="NCBI Taxonomy" id="321985"/>
    <lineage>
        <taxon>Bacteria</taxon>
        <taxon>Pseudomonadati</taxon>
        <taxon>Pseudomonadota</taxon>
        <taxon>Betaproteobacteria</taxon>
        <taxon>Burkholderiales</taxon>
        <taxon>Oxalobacteraceae</taxon>
        <taxon>Telluria group</taxon>
        <taxon>Pseudoduganella</taxon>
    </lineage>
</organism>
<dbReference type="KEGG" id="plue:EWM63_16270"/>
<dbReference type="CDD" id="cd20293">
    <property type="entry name" value="cupin_HutD_N"/>
    <property type="match status" value="1"/>
</dbReference>
<dbReference type="Proteomes" id="UP000290637">
    <property type="component" value="Chromosome"/>
</dbReference>
<dbReference type="PANTHER" id="PTHR37943:SF1">
    <property type="entry name" value="PROTEIN VES"/>
    <property type="match status" value="1"/>
</dbReference>
<dbReference type="SUPFAM" id="SSF51182">
    <property type="entry name" value="RmlC-like cupins"/>
    <property type="match status" value="1"/>
</dbReference>
<accession>A0A4P6KZJ2</accession>